<protein>
    <submittedName>
        <fullName evidence="2">Uncharacterized protein</fullName>
    </submittedName>
</protein>
<organism evidence="2 3">
    <name type="scientific">Mya arenaria</name>
    <name type="common">Soft-shell clam</name>
    <dbReference type="NCBI Taxonomy" id="6604"/>
    <lineage>
        <taxon>Eukaryota</taxon>
        <taxon>Metazoa</taxon>
        <taxon>Spiralia</taxon>
        <taxon>Lophotrochozoa</taxon>
        <taxon>Mollusca</taxon>
        <taxon>Bivalvia</taxon>
        <taxon>Autobranchia</taxon>
        <taxon>Heteroconchia</taxon>
        <taxon>Euheterodonta</taxon>
        <taxon>Imparidentia</taxon>
        <taxon>Neoheterodontei</taxon>
        <taxon>Myida</taxon>
        <taxon>Myoidea</taxon>
        <taxon>Myidae</taxon>
        <taxon>Mya</taxon>
    </lineage>
</organism>
<name>A0ABY7FAZ6_MYAAR</name>
<gene>
    <name evidence="2" type="ORF">MAR_001123</name>
</gene>
<keyword evidence="3" id="KW-1185">Reference proteome</keyword>
<reference evidence="2" key="1">
    <citation type="submission" date="2022-11" db="EMBL/GenBank/DDBJ databases">
        <title>Centuries of genome instability and evolution in soft-shell clam transmissible cancer (bioRxiv).</title>
        <authorList>
            <person name="Hart S.F.M."/>
            <person name="Yonemitsu M.A."/>
            <person name="Giersch R.M."/>
            <person name="Beal B.F."/>
            <person name="Arriagada G."/>
            <person name="Davis B.W."/>
            <person name="Ostrander E.A."/>
            <person name="Goff S.P."/>
            <person name="Metzger M.J."/>
        </authorList>
    </citation>
    <scope>NUCLEOTIDE SEQUENCE</scope>
    <source>
        <strain evidence="2">MELC-2E11</strain>
        <tissue evidence="2">Siphon/mantle</tissue>
    </source>
</reference>
<evidence type="ECO:0000256" key="1">
    <source>
        <dbReference type="SAM" id="Phobius"/>
    </source>
</evidence>
<dbReference type="Proteomes" id="UP001164746">
    <property type="component" value="Chromosome 11"/>
</dbReference>
<evidence type="ECO:0000313" key="2">
    <source>
        <dbReference type="EMBL" id="WAR19285.1"/>
    </source>
</evidence>
<keyword evidence="1" id="KW-0472">Membrane</keyword>
<evidence type="ECO:0000313" key="3">
    <source>
        <dbReference type="Proteomes" id="UP001164746"/>
    </source>
</evidence>
<accession>A0ABY7FAZ6</accession>
<proteinExistence type="predicted"/>
<feature type="transmembrane region" description="Helical" evidence="1">
    <location>
        <begin position="47"/>
        <end position="68"/>
    </location>
</feature>
<keyword evidence="1" id="KW-1133">Transmembrane helix</keyword>
<dbReference type="EMBL" id="CP111022">
    <property type="protein sequence ID" value="WAR19285.1"/>
    <property type="molecule type" value="Genomic_DNA"/>
</dbReference>
<sequence>MAKTIRTFCDVLNAKSKDVDSKLSEYGSYVDDWYDGLTGRKKYILEVTLRFPLVVIMYLWMTCLAPYYNNWLLDAPFLVDSCLSW</sequence>
<keyword evidence="1" id="KW-0812">Transmembrane</keyword>